<feature type="binding site" evidence="7">
    <location>
        <position position="79"/>
    </location>
    <ligand>
        <name>ATP</name>
        <dbReference type="ChEBI" id="CHEBI:30616"/>
    </ligand>
</feature>
<dbReference type="PANTHER" id="PTHR11584:SF369">
    <property type="entry name" value="MITOGEN-ACTIVATED PROTEIN KINASE KINASE KINASE 19-RELATED"/>
    <property type="match status" value="1"/>
</dbReference>
<evidence type="ECO:0000256" key="7">
    <source>
        <dbReference type="PROSITE-ProRule" id="PRU10141"/>
    </source>
</evidence>
<evidence type="ECO:0000256" key="1">
    <source>
        <dbReference type="ARBA" id="ARBA00006529"/>
    </source>
</evidence>
<keyword evidence="6 7" id="KW-0067">ATP-binding</keyword>
<feature type="domain" description="Protein kinase" evidence="8">
    <location>
        <begin position="50"/>
        <end position="327"/>
    </location>
</feature>
<dbReference type="Proteomes" id="UP000807306">
    <property type="component" value="Unassembled WGS sequence"/>
</dbReference>
<dbReference type="AlphaFoldDB" id="A0A9P6ECA9"/>
<reference evidence="9" key="1">
    <citation type="submission" date="2020-11" db="EMBL/GenBank/DDBJ databases">
        <authorList>
            <consortium name="DOE Joint Genome Institute"/>
            <person name="Ahrendt S."/>
            <person name="Riley R."/>
            <person name="Andreopoulos W."/>
            <person name="Labutti K."/>
            <person name="Pangilinan J."/>
            <person name="Ruiz-Duenas F.J."/>
            <person name="Barrasa J.M."/>
            <person name="Sanchez-Garcia M."/>
            <person name="Camarero S."/>
            <person name="Miyauchi S."/>
            <person name="Serrano A."/>
            <person name="Linde D."/>
            <person name="Babiker R."/>
            <person name="Drula E."/>
            <person name="Ayuso-Fernandez I."/>
            <person name="Pacheco R."/>
            <person name="Padilla G."/>
            <person name="Ferreira P."/>
            <person name="Barriuso J."/>
            <person name="Kellner H."/>
            <person name="Castanera R."/>
            <person name="Alfaro M."/>
            <person name="Ramirez L."/>
            <person name="Pisabarro A.G."/>
            <person name="Kuo A."/>
            <person name="Tritt A."/>
            <person name="Lipzen A."/>
            <person name="He G."/>
            <person name="Yan M."/>
            <person name="Ng V."/>
            <person name="Cullen D."/>
            <person name="Martin F."/>
            <person name="Rosso M.-N."/>
            <person name="Henrissat B."/>
            <person name="Hibbett D."/>
            <person name="Martinez A.T."/>
            <person name="Grigoriev I.V."/>
        </authorList>
    </citation>
    <scope>NUCLEOTIDE SEQUENCE</scope>
    <source>
        <strain evidence="9">CBS 506.95</strain>
    </source>
</reference>
<comment type="caution">
    <text evidence="9">The sequence shown here is derived from an EMBL/GenBank/DDBJ whole genome shotgun (WGS) entry which is preliminary data.</text>
</comment>
<dbReference type="InterPro" id="IPR000719">
    <property type="entry name" value="Prot_kinase_dom"/>
</dbReference>
<keyword evidence="2" id="KW-0723">Serine/threonine-protein kinase</keyword>
<dbReference type="PROSITE" id="PS00107">
    <property type="entry name" value="PROTEIN_KINASE_ATP"/>
    <property type="match status" value="1"/>
</dbReference>
<dbReference type="GO" id="GO:0005524">
    <property type="term" value="F:ATP binding"/>
    <property type="evidence" value="ECO:0007669"/>
    <property type="project" value="UniProtKB-UniRule"/>
</dbReference>
<evidence type="ECO:0000313" key="9">
    <source>
        <dbReference type="EMBL" id="KAF9526476.1"/>
    </source>
</evidence>
<keyword evidence="10" id="KW-1185">Reference proteome</keyword>
<evidence type="ECO:0000313" key="10">
    <source>
        <dbReference type="Proteomes" id="UP000807306"/>
    </source>
</evidence>
<evidence type="ECO:0000256" key="2">
    <source>
        <dbReference type="ARBA" id="ARBA00022527"/>
    </source>
</evidence>
<evidence type="ECO:0000256" key="3">
    <source>
        <dbReference type="ARBA" id="ARBA00022679"/>
    </source>
</evidence>
<accession>A0A9P6ECA9</accession>
<proteinExistence type="inferred from homology"/>
<dbReference type="Pfam" id="PF00069">
    <property type="entry name" value="Pkinase"/>
    <property type="match status" value="1"/>
</dbReference>
<sequence length="337" mass="37642">MVQMSKCPPDIPLKANDANQKSLHKNCDRNSRSSHVLAAATRKVNNSNLIKGSLTLGVGSTGRVYQAVDMSTGLLMAVKQINLELSIKHEFARKTNHAEEQKSRKSRRMSLATAMGLEREITERLVKCVHQNIVRYLRTSWDEKSDFEFLNIFTEYISGCSISTILSKGGALGEPRAKNFTSQILQGLEYLHMRGIIHGNIKGSNILVDASGGVKISSFGILDFKEVDDRSCAIFSMAPEIVKRSAIVTQKADIWSIGWLVIEMLSGKHIWDLIPMQPILQTGSGSTAPTNDDIEISAEAQEFLELVIQIEQEARPRADELQFHFWLVDRSKVEKDN</sequence>
<dbReference type="GO" id="GO:0004674">
    <property type="term" value="F:protein serine/threonine kinase activity"/>
    <property type="evidence" value="ECO:0007669"/>
    <property type="project" value="UniProtKB-KW"/>
</dbReference>
<evidence type="ECO:0000256" key="6">
    <source>
        <dbReference type="ARBA" id="ARBA00022840"/>
    </source>
</evidence>
<dbReference type="PROSITE" id="PS50011">
    <property type="entry name" value="PROTEIN_KINASE_DOM"/>
    <property type="match status" value="1"/>
</dbReference>
<evidence type="ECO:0000259" key="8">
    <source>
        <dbReference type="PROSITE" id="PS50011"/>
    </source>
</evidence>
<dbReference type="EMBL" id="MU157871">
    <property type="protein sequence ID" value="KAF9526476.1"/>
    <property type="molecule type" value="Genomic_DNA"/>
</dbReference>
<evidence type="ECO:0000256" key="4">
    <source>
        <dbReference type="ARBA" id="ARBA00022741"/>
    </source>
</evidence>
<dbReference type="InterPro" id="IPR017441">
    <property type="entry name" value="Protein_kinase_ATP_BS"/>
</dbReference>
<dbReference type="OrthoDB" id="266718at2759"/>
<protein>
    <submittedName>
        <fullName evidence="9">Kinase-like domain-containing protein</fullName>
    </submittedName>
</protein>
<keyword evidence="3" id="KW-0808">Transferase</keyword>
<dbReference type="SUPFAM" id="SSF56112">
    <property type="entry name" value="Protein kinase-like (PK-like)"/>
    <property type="match status" value="1"/>
</dbReference>
<dbReference type="Gene3D" id="1.10.510.10">
    <property type="entry name" value="Transferase(Phosphotransferase) domain 1"/>
    <property type="match status" value="1"/>
</dbReference>
<evidence type="ECO:0000256" key="5">
    <source>
        <dbReference type="ARBA" id="ARBA00022777"/>
    </source>
</evidence>
<name>A0A9P6ECA9_9AGAR</name>
<keyword evidence="5 9" id="KW-0418">Kinase</keyword>
<comment type="similarity">
    <text evidence="1">Belongs to the protein kinase superfamily. STE Ser/Thr protein kinase family. MAP kinase kinase kinase subfamily.</text>
</comment>
<gene>
    <name evidence="9" type="ORF">CPB83DRAFT_857881</name>
</gene>
<dbReference type="InterPro" id="IPR011009">
    <property type="entry name" value="Kinase-like_dom_sf"/>
</dbReference>
<keyword evidence="4 7" id="KW-0547">Nucleotide-binding</keyword>
<dbReference type="PANTHER" id="PTHR11584">
    <property type="entry name" value="SERINE/THREONINE PROTEIN KINASE"/>
    <property type="match status" value="1"/>
</dbReference>
<organism evidence="9 10">
    <name type="scientific">Crepidotus variabilis</name>
    <dbReference type="NCBI Taxonomy" id="179855"/>
    <lineage>
        <taxon>Eukaryota</taxon>
        <taxon>Fungi</taxon>
        <taxon>Dikarya</taxon>
        <taxon>Basidiomycota</taxon>
        <taxon>Agaricomycotina</taxon>
        <taxon>Agaricomycetes</taxon>
        <taxon>Agaricomycetidae</taxon>
        <taxon>Agaricales</taxon>
        <taxon>Agaricineae</taxon>
        <taxon>Crepidotaceae</taxon>
        <taxon>Crepidotus</taxon>
    </lineage>
</organism>